<accession>A0A8S5NI62</accession>
<reference evidence="1" key="1">
    <citation type="journal article" date="2021" name="Proc. Natl. Acad. Sci. U.S.A.">
        <title>A Catalog of Tens of Thousands of Viruses from Human Metagenomes Reveals Hidden Associations with Chronic Diseases.</title>
        <authorList>
            <person name="Tisza M.J."/>
            <person name="Buck C.B."/>
        </authorList>
    </citation>
    <scope>NUCLEOTIDE SEQUENCE</scope>
    <source>
        <strain evidence="1">CttFh17</strain>
    </source>
</reference>
<sequence length="44" mass="5282">MGLQCYVNSKMPRYVLLSHLYFSSDRIAFFYTLIRFRVCNANDQ</sequence>
<organism evidence="1">
    <name type="scientific">Siphoviridae sp. cttFh17</name>
    <dbReference type="NCBI Taxonomy" id="2826491"/>
    <lineage>
        <taxon>Viruses</taxon>
        <taxon>Duplodnaviria</taxon>
        <taxon>Heunggongvirae</taxon>
        <taxon>Uroviricota</taxon>
        <taxon>Caudoviricetes</taxon>
    </lineage>
</organism>
<dbReference type="EMBL" id="BK015176">
    <property type="protein sequence ID" value="DAD94509.1"/>
    <property type="molecule type" value="Genomic_DNA"/>
</dbReference>
<name>A0A8S5NI62_9CAUD</name>
<evidence type="ECO:0000313" key="1">
    <source>
        <dbReference type="EMBL" id="DAD94509.1"/>
    </source>
</evidence>
<protein>
    <submittedName>
        <fullName evidence="1">Uncharacterized protein</fullName>
    </submittedName>
</protein>
<proteinExistence type="predicted"/>